<dbReference type="CDD" id="cd08297">
    <property type="entry name" value="CAD3"/>
    <property type="match status" value="1"/>
</dbReference>
<dbReference type="FunFam" id="3.40.50.720:FF:001796">
    <property type="entry name" value="Uncharacterized protein"/>
    <property type="match status" value="1"/>
</dbReference>
<dbReference type="InterPro" id="IPR013154">
    <property type="entry name" value="ADH-like_N"/>
</dbReference>
<keyword evidence="5" id="KW-0560">Oxidoreductase</keyword>
<dbReference type="InterPro" id="IPR013149">
    <property type="entry name" value="ADH-like_C"/>
</dbReference>
<evidence type="ECO:0000256" key="4">
    <source>
        <dbReference type="ARBA" id="ARBA00022833"/>
    </source>
</evidence>
<evidence type="ECO:0000256" key="1">
    <source>
        <dbReference type="ARBA" id="ARBA00001947"/>
    </source>
</evidence>
<dbReference type="Proteomes" id="UP000265663">
    <property type="component" value="Unassembled WGS sequence"/>
</dbReference>
<evidence type="ECO:0000313" key="8">
    <source>
        <dbReference type="EMBL" id="RMZ70406.1"/>
    </source>
</evidence>
<dbReference type="InterPro" id="IPR011032">
    <property type="entry name" value="GroES-like_sf"/>
</dbReference>
<accession>A0A3M7M7B7</accession>
<comment type="similarity">
    <text evidence="2 6">Belongs to the zinc-containing alcohol dehydrogenase family.</text>
</comment>
<dbReference type="GO" id="GO:0005737">
    <property type="term" value="C:cytoplasm"/>
    <property type="evidence" value="ECO:0007669"/>
    <property type="project" value="TreeGrafter"/>
</dbReference>
<evidence type="ECO:0000256" key="3">
    <source>
        <dbReference type="ARBA" id="ARBA00022723"/>
    </source>
</evidence>
<evidence type="ECO:0000256" key="6">
    <source>
        <dbReference type="RuleBase" id="RU361277"/>
    </source>
</evidence>
<keyword evidence="9" id="KW-1185">Reference proteome</keyword>
<dbReference type="Pfam" id="PF08240">
    <property type="entry name" value="ADH_N"/>
    <property type="match status" value="1"/>
</dbReference>
<evidence type="ECO:0000256" key="2">
    <source>
        <dbReference type="ARBA" id="ARBA00008072"/>
    </source>
</evidence>
<evidence type="ECO:0000259" key="7">
    <source>
        <dbReference type="SMART" id="SM00829"/>
    </source>
</evidence>
<gene>
    <name evidence="8" type="ORF">GMOD_00000493</name>
</gene>
<evidence type="ECO:0000313" key="9">
    <source>
        <dbReference type="Proteomes" id="UP000265663"/>
    </source>
</evidence>
<dbReference type="GO" id="GO:0004022">
    <property type="term" value="F:alcohol dehydrogenase (NAD+) activity"/>
    <property type="evidence" value="ECO:0007669"/>
    <property type="project" value="TreeGrafter"/>
</dbReference>
<dbReference type="InterPro" id="IPR020843">
    <property type="entry name" value="ER"/>
</dbReference>
<dbReference type="SMART" id="SM00829">
    <property type="entry name" value="PKS_ER"/>
    <property type="match status" value="1"/>
</dbReference>
<dbReference type="OrthoDB" id="1879366at2759"/>
<dbReference type="SUPFAM" id="SSF51735">
    <property type="entry name" value="NAD(P)-binding Rossmann-fold domains"/>
    <property type="match status" value="1"/>
</dbReference>
<keyword evidence="3 6" id="KW-0479">Metal-binding</keyword>
<dbReference type="Pfam" id="PF00107">
    <property type="entry name" value="ADH_zinc_N"/>
    <property type="match status" value="1"/>
</dbReference>
<dbReference type="AlphaFoldDB" id="A0A3M7M7B7"/>
<dbReference type="InterPro" id="IPR036291">
    <property type="entry name" value="NAD(P)-bd_dom_sf"/>
</dbReference>
<dbReference type="Gene3D" id="3.90.180.10">
    <property type="entry name" value="Medium-chain alcohol dehydrogenases, catalytic domain"/>
    <property type="match status" value="1"/>
</dbReference>
<reference evidence="8 9" key="1">
    <citation type="journal article" date="2014" name="PLoS ONE">
        <title>De novo Genome Assembly of the Fungal Plant Pathogen Pyrenophora semeniperda.</title>
        <authorList>
            <person name="Soliai M.M."/>
            <person name="Meyer S.E."/>
            <person name="Udall J.A."/>
            <person name="Elzinga D.E."/>
            <person name="Hermansen R.A."/>
            <person name="Bodily P.M."/>
            <person name="Hart A.A."/>
            <person name="Coleman C.E."/>
        </authorList>
    </citation>
    <scope>NUCLEOTIDE SEQUENCE [LARGE SCALE GENOMIC DNA]</scope>
    <source>
        <strain evidence="8 9">CCB06</strain>
        <tissue evidence="8">Mycelium</tissue>
    </source>
</reference>
<sequence length="330" mass="35121">MLQIRNDVPVKQPSAGEVLVKMEYSGICHSDCHNVLKPGIYTEIPGHEGVGIVVSLGSGVSEELLGKRVGVRWLWEACKQCSTCKKGLVNHCYKQKNTGRNVWGTLQQYVVGSADFVTIIPDGVKSEIAAPLLCAGLSLTGAVSKLTPEVQPGDYVAIVGAGGGLGHIGVQIASVQGYKVIAIDSGVEKEKLTKEMGAVAFVDYAKQDVVQAVKDLTDGEGAHGVICVAGTEKAYTQAPELIRNGGVFVCVGLPPDTFMFPVSPIHIANRGLVIRGASTGTAKQMDELLQHALEGKITPKVEVHDFADSPKIIEELKRYEVAGRKVVRVP</sequence>
<dbReference type="EMBL" id="KE747824">
    <property type="protein sequence ID" value="RMZ70406.1"/>
    <property type="molecule type" value="Genomic_DNA"/>
</dbReference>
<dbReference type="PANTHER" id="PTHR42940">
    <property type="entry name" value="ALCOHOL DEHYDROGENASE 1-RELATED"/>
    <property type="match status" value="1"/>
</dbReference>
<dbReference type="PANTHER" id="PTHR42940:SF2">
    <property type="entry name" value="DEHYDROGENASE FAMILY OXIDOREDUCTASE, PUTATIVE (JCVI)-RELATED"/>
    <property type="match status" value="1"/>
</dbReference>
<protein>
    <submittedName>
        <fullName evidence="8">Alcohol dehydrogenase</fullName>
    </submittedName>
</protein>
<dbReference type="InterPro" id="IPR002328">
    <property type="entry name" value="ADH_Zn_CS"/>
</dbReference>
<feature type="domain" description="Enoyl reductase (ER)" evidence="7">
    <location>
        <begin position="1"/>
        <end position="327"/>
    </location>
</feature>
<comment type="cofactor">
    <cofactor evidence="1 6">
        <name>Zn(2+)</name>
        <dbReference type="ChEBI" id="CHEBI:29105"/>
    </cofactor>
</comment>
<organism evidence="8 9">
    <name type="scientific">Pyrenophora seminiperda CCB06</name>
    <dbReference type="NCBI Taxonomy" id="1302712"/>
    <lineage>
        <taxon>Eukaryota</taxon>
        <taxon>Fungi</taxon>
        <taxon>Dikarya</taxon>
        <taxon>Ascomycota</taxon>
        <taxon>Pezizomycotina</taxon>
        <taxon>Dothideomycetes</taxon>
        <taxon>Pleosporomycetidae</taxon>
        <taxon>Pleosporales</taxon>
        <taxon>Pleosporineae</taxon>
        <taxon>Pleosporaceae</taxon>
        <taxon>Pyrenophora</taxon>
    </lineage>
</organism>
<dbReference type="PROSITE" id="PS00059">
    <property type="entry name" value="ADH_ZINC"/>
    <property type="match status" value="1"/>
</dbReference>
<proteinExistence type="inferred from homology"/>
<dbReference type="GO" id="GO:0008270">
    <property type="term" value="F:zinc ion binding"/>
    <property type="evidence" value="ECO:0007669"/>
    <property type="project" value="InterPro"/>
</dbReference>
<keyword evidence="4 6" id="KW-0862">Zinc</keyword>
<evidence type="ECO:0000256" key="5">
    <source>
        <dbReference type="ARBA" id="ARBA00023002"/>
    </source>
</evidence>
<name>A0A3M7M7B7_9PLEO</name>
<dbReference type="SUPFAM" id="SSF50129">
    <property type="entry name" value="GroES-like"/>
    <property type="match status" value="1"/>
</dbReference>
<dbReference type="Gene3D" id="3.40.50.720">
    <property type="entry name" value="NAD(P)-binding Rossmann-like Domain"/>
    <property type="match status" value="1"/>
</dbReference>